<organism evidence="1 2">
    <name type="scientific">Lipomyces orientalis</name>
    <dbReference type="NCBI Taxonomy" id="1233043"/>
    <lineage>
        <taxon>Eukaryota</taxon>
        <taxon>Fungi</taxon>
        <taxon>Dikarya</taxon>
        <taxon>Ascomycota</taxon>
        <taxon>Saccharomycotina</taxon>
        <taxon>Lipomycetes</taxon>
        <taxon>Lipomycetales</taxon>
        <taxon>Lipomycetaceae</taxon>
        <taxon>Lipomyces</taxon>
    </lineage>
</organism>
<proteinExistence type="predicted"/>
<sequence>MLSEDQIQARRKANGRIVGDELAKILPVTDVPWWRQSHLLRLNLFIFFCLFYSSAIGYDTALMNGLQSLEQWQEFMNFPTGAWLGFMNAINPLGSLFVTAIGTSFIADKYGRKACMIAWAKNPAMFIVGRFIVGSGSAFGVVSALLISELAYPTHRAVATSLYNCFYYVGSLLSAWVTYGTRNVSNDWAWRIPTLLQAGLPSIILLSTLLVPESPRWYISKNRHDRARSILTKYHANGDNNSELVEWEMVEISRSIELERMAAKSTSWSNLWKTKGNRHRLFISVTLGVFSQWNGAGIVSYYMSIVLASVGVTSVKNQTLINGFMQLWNLIFAVIAANVADKLGRRFLFLSSCIVMLASYCMITALSASFAKTGVNATGVAMIPFLFVYYAGYDLAFTPLLVSYPAEIWGFMDRARGLVTVYISVFSALMFNLFVNPIALESLAWKYYLVYIAILVVLTLICYFFYPETRGHTLEEMGKVFDGDSALVPQSEKDNEIGNYGQKREGESEFVEVSVRTR</sequence>
<dbReference type="Proteomes" id="UP001489719">
    <property type="component" value="Unassembled WGS sequence"/>
</dbReference>
<comment type="caution">
    <text evidence="1">The sequence shown here is derived from an EMBL/GenBank/DDBJ whole genome shotgun (WGS) entry which is preliminary data.</text>
</comment>
<evidence type="ECO:0000313" key="1">
    <source>
        <dbReference type="EMBL" id="KAK9324375.1"/>
    </source>
</evidence>
<name>A0ACC3TUG2_9ASCO</name>
<accession>A0ACC3TUG2</accession>
<dbReference type="EMBL" id="MU970050">
    <property type="protein sequence ID" value="KAK9324375.1"/>
    <property type="molecule type" value="Genomic_DNA"/>
</dbReference>
<gene>
    <name evidence="1" type="ORF">V1517DRAFT_366072</name>
</gene>
<evidence type="ECO:0000313" key="2">
    <source>
        <dbReference type="Proteomes" id="UP001489719"/>
    </source>
</evidence>
<keyword evidence="2" id="KW-1185">Reference proteome</keyword>
<protein>
    <submittedName>
        <fullName evidence="1">General substrate transporter</fullName>
    </submittedName>
</protein>
<reference evidence="2" key="1">
    <citation type="journal article" date="2024" name="Front. Bioeng. Biotechnol.">
        <title>Genome-scale model development and genomic sequencing of the oleaginous clade Lipomyces.</title>
        <authorList>
            <person name="Czajka J.J."/>
            <person name="Han Y."/>
            <person name="Kim J."/>
            <person name="Mondo S.J."/>
            <person name="Hofstad B.A."/>
            <person name="Robles A."/>
            <person name="Haridas S."/>
            <person name="Riley R."/>
            <person name="LaButti K."/>
            <person name="Pangilinan J."/>
            <person name="Andreopoulos W."/>
            <person name="Lipzen A."/>
            <person name="Yan J."/>
            <person name="Wang M."/>
            <person name="Ng V."/>
            <person name="Grigoriev I.V."/>
            <person name="Spatafora J.W."/>
            <person name="Magnuson J.K."/>
            <person name="Baker S.E."/>
            <person name="Pomraning K.R."/>
        </authorList>
    </citation>
    <scope>NUCLEOTIDE SEQUENCE [LARGE SCALE GENOMIC DNA]</scope>
    <source>
        <strain evidence="2">CBS 10300</strain>
    </source>
</reference>